<evidence type="ECO:0000313" key="3">
    <source>
        <dbReference type="Proteomes" id="UP000007575"/>
    </source>
</evidence>
<dbReference type="Proteomes" id="UP000007575">
    <property type="component" value="Plasmid P3"/>
</dbReference>
<proteinExistence type="predicted"/>
<dbReference type="HOGENOM" id="CLU_2329085_0_0_0"/>
<feature type="transmembrane region" description="Helical" evidence="1">
    <location>
        <begin position="12"/>
        <end position="40"/>
    </location>
</feature>
<evidence type="ECO:0000313" key="2">
    <source>
        <dbReference type="EMBL" id="AFD27936.1"/>
    </source>
</evidence>
<keyword evidence="1" id="KW-0812">Transmembrane</keyword>
<organism evidence="2 3">
    <name type="scientific">Deinococcus gobiensis (strain DSM 21396 / JCM 16679 / CGMCC 1.7299 / I-0)</name>
    <dbReference type="NCBI Taxonomy" id="745776"/>
    <lineage>
        <taxon>Bacteria</taxon>
        <taxon>Thermotogati</taxon>
        <taxon>Deinococcota</taxon>
        <taxon>Deinococci</taxon>
        <taxon>Deinococcales</taxon>
        <taxon>Deinococcaceae</taxon>
        <taxon>Deinococcus</taxon>
    </lineage>
</organism>
<keyword evidence="3" id="KW-1185">Reference proteome</keyword>
<keyword evidence="2" id="KW-0614">Plasmid</keyword>
<evidence type="ECO:0000256" key="1">
    <source>
        <dbReference type="SAM" id="Phobius"/>
    </source>
</evidence>
<protein>
    <submittedName>
        <fullName evidence="2">Uncharacterized protein</fullName>
    </submittedName>
</protein>
<dbReference type="KEGG" id="dgo:DGo_PC0144"/>
<dbReference type="AlphaFoldDB" id="H8H339"/>
<name>H8H339_DEIGI</name>
<accession>H8H339</accession>
<gene>
    <name evidence="2" type="ordered locus">DGo_PC0144</name>
</gene>
<keyword evidence="1" id="KW-0472">Membrane</keyword>
<keyword evidence="1" id="KW-1133">Transmembrane helix</keyword>
<sequence>MLTRAAQANPGLLLTGFLVVLLPLTQTLPLWPVVLGVLAISLLQQNWARDQLVLPRALAFQAVALPSGFAAAVTTQDCLTAFGAVMGMILFATLMGRR</sequence>
<geneLocation type="plasmid" evidence="2 3">
    <name>P3</name>
</geneLocation>
<feature type="transmembrane region" description="Helical" evidence="1">
    <location>
        <begin position="79"/>
        <end position="96"/>
    </location>
</feature>
<dbReference type="PATRIC" id="fig|745776.4.peg.3908"/>
<reference evidence="2 3" key="1">
    <citation type="journal article" date="2012" name="PLoS ONE">
        <title>Genome sequence and transcriptome analysis of the radioresistant bacterium Deinococcus gobiensis: insights into the extreme environmental adaptations.</title>
        <authorList>
            <person name="Yuan M."/>
            <person name="Chen M."/>
            <person name="Zhang W."/>
            <person name="Lu W."/>
            <person name="Wang J."/>
            <person name="Yang M."/>
            <person name="Zhao P."/>
            <person name="Tang R."/>
            <person name="Li X."/>
            <person name="Hao Y."/>
            <person name="Zhou Z."/>
            <person name="Zhan Y."/>
            <person name="Yu H."/>
            <person name="Teng C."/>
            <person name="Yan Y."/>
            <person name="Ping S."/>
            <person name="Wang Y."/>
            <person name="Lin M."/>
        </authorList>
    </citation>
    <scope>NUCLEOTIDE SEQUENCE [LARGE SCALE GENOMIC DNA]</scope>
    <source>
        <strain evidence="3">DSM 21396 / JCM 16679 / CGMCC 1.7299 / I-0</strain>
        <plasmid evidence="2">P3</plasmid>
    </source>
</reference>
<dbReference type="EMBL" id="CP002194">
    <property type="protein sequence ID" value="AFD27936.1"/>
    <property type="molecule type" value="Genomic_DNA"/>
</dbReference>